<protein>
    <submittedName>
        <fullName evidence="2">Ubiquitin activation protein</fullName>
    </submittedName>
</protein>
<evidence type="ECO:0000259" key="1">
    <source>
        <dbReference type="Pfam" id="PF00899"/>
    </source>
</evidence>
<dbReference type="InterPro" id="IPR035985">
    <property type="entry name" value="Ubiquitin-activating_enz"/>
</dbReference>
<feature type="domain" description="THIF-type NAD/FAD binding fold" evidence="1">
    <location>
        <begin position="342"/>
        <end position="479"/>
    </location>
</feature>
<name>A0ABQ3M0B1_9PSEU</name>
<dbReference type="Gene3D" id="3.40.50.720">
    <property type="entry name" value="NAD(P)-binding Rossmann-like Domain"/>
    <property type="match status" value="1"/>
</dbReference>
<dbReference type="Pfam" id="PF00899">
    <property type="entry name" value="ThiF"/>
    <property type="match status" value="1"/>
</dbReference>
<accession>A0ABQ3M0B1</accession>
<gene>
    <name evidence="2" type="ORF">GCM10017790_64460</name>
</gene>
<keyword evidence="3" id="KW-1185">Reference proteome</keyword>
<sequence>MTDLNHPWNVTAFLGADTCLIDSVRELRARILFDRGRRPAFRRADGSHADDQDLDFGAWHFVVRQHPDGPPLGYIRLSTPATGDNFQSRTYLGAERYEELLATQGIEPGRVFEHSRLVVEHRSRKLGLGQYLNALAIGAAHHLGAHAMIGTSGTKDGQDRFHAQFGFRAMPGTRRYVEQYTEDVVIMFHRVAEGAGRHHDLVTRLRDEFPRIAASTPAALTTGTPSGSPAPAALTTALGPDRDLWRPTLLVPREAMDFQALKALLAYGDVREIHDTIDEQLTELVRSREPSCRDETEIAARKREQLAGLARWEYGTWVWYPWSRRLVHVLPRDEFRLVRTDRNRGKIDRPEQRRLLGKRIGIIGLSVGNSAAVTLALEGIGGAYKLADFDDFSLSNLNRLRAGVHELGVNKAVLSARQMFEIDPYLDIEIHRGGLTEDNIEEFFTGGQGALDLLIEECDTPWVKLAAREYARELRVPVVMDCNDRGMLDVERFDLEPDRPLLHGLLGDLKSVDVADLDHQGKVELILAMVDADRISPQLAASFGELGRTLSSWPQLASGVALGGALCGEAARRVLLGLPCVSGRFYTDLDRQLAPERSTVA</sequence>
<dbReference type="InterPro" id="IPR000594">
    <property type="entry name" value="ThiF_NAD_FAD-bd"/>
</dbReference>
<proteinExistence type="predicted"/>
<dbReference type="EMBL" id="BNAY01000008">
    <property type="protein sequence ID" value="GHH30523.1"/>
    <property type="molecule type" value="Genomic_DNA"/>
</dbReference>
<dbReference type="PANTHER" id="PTHR43267:SF3">
    <property type="entry name" value="THIF PROTEIN"/>
    <property type="match status" value="1"/>
</dbReference>
<dbReference type="SUPFAM" id="SSF69572">
    <property type="entry name" value="Activating enzymes of the ubiquitin-like proteins"/>
    <property type="match status" value="1"/>
</dbReference>
<organism evidence="2 3">
    <name type="scientific">Amycolatopsis oliviviridis</name>
    <dbReference type="NCBI Taxonomy" id="1471590"/>
    <lineage>
        <taxon>Bacteria</taxon>
        <taxon>Bacillati</taxon>
        <taxon>Actinomycetota</taxon>
        <taxon>Actinomycetes</taxon>
        <taxon>Pseudonocardiales</taxon>
        <taxon>Pseudonocardiaceae</taxon>
        <taxon>Amycolatopsis</taxon>
    </lineage>
</organism>
<evidence type="ECO:0000313" key="3">
    <source>
        <dbReference type="Proteomes" id="UP000635387"/>
    </source>
</evidence>
<dbReference type="SUPFAM" id="SSF55729">
    <property type="entry name" value="Acyl-CoA N-acyltransferases (Nat)"/>
    <property type="match status" value="1"/>
</dbReference>
<dbReference type="Gene3D" id="3.40.630.30">
    <property type="match status" value="1"/>
</dbReference>
<dbReference type="InterPro" id="IPR016181">
    <property type="entry name" value="Acyl_CoA_acyltransferase"/>
</dbReference>
<reference evidence="3" key="1">
    <citation type="journal article" date="2019" name="Int. J. Syst. Evol. Microbiol.">
        <title>The Global Catalogue of Microorganisms (GCM) 10K type strain sequencing project: providing services to taxonomists for standard genome sequencing and annotation.</title>
        <authorList>
            <consortium name="The Broad Institute Genomics Platform"/>
            <consortium name="The Broad Institute Genome Sequencing Center for Infectious Disease"/>
            <person name="Wu L."/>
            <person name="Ma J."/>
        </authorList>
    </citation>
    <scope>NUCLEOTIDE SEQUENCE [LARGE SCALE GENOMIC DNA]</scope>
    <source>
        <strain evidence="3">CGMCC 4.7683</strain>
    </source>
</reference>
<dbReference type="PANTHER" id="PTHR43267">
    <property type="entry name" value="TRNA THREONYLCARBAMOYLADENOSINE DEHYDRATASE"/>
    <property type="match status" value="1"/>
</dbReference>
<evidence type="ECO:0000313" key="2">
    <source>
        <dbReference type="EMBL" id="GHH30523.1"/>
    </source>
</evidence>
<comment type="caution">
    <text evidence="2">The sequence shown here is derived from an EMBL/GenBank/DDBJ whole genome shotgun (WGS) entry which is preliminary data.</text>
</comment>
<dbReference type="InterPro" id="IPR045886">
    <property type="entry name" value="ThiF/MoeB/HesA"/>
</dbReference>
<dbReference type="CDD" id="cd01483">
    <property type="entry name" value="E1_enzyme_family"/>
    <property type="match status" value="1"/>
</dbReference>
<dbReference type="Proteomes" id="UP000635387">
    <property type="component" value="Unassembled WGS sequence"/>
</dbReference>
<dbReference type="RefSeq" id="WP_191258151.1">
    <property type="nucleotide sequence ID" value="NZ_BNAY01000008.1"/>
</dbReference>